<dbReference type="InterPro" id="IPR001480">
    <property type="entry name" value="Bulb-type_lectin_dom"/>
</dbReference>
<evidence type="ECO:0000256" key="16">
    <source>
        <dbReference type="SAM" id="SignalP"/>
    </source>
</evidence>
<dbReference type="InterPro" id="IPR000858">
    <property type="entry name" value="S_locus_glycoprot_dom"/>
</dbReference>
<dbReference type="PROSITE" id="PS50011">
    <property type="entry name" value="PROTEIN_KINASE_DOM"/>
    <property type="match status" value="1"/>
</dbReference>
<keyword evidence="10" id="KW-1133">Transmembrane helix</keyword>
<dbReference type="CDD" id="cd00028">
    <property type="entry name" value="B_lectin"/>
    <property type="match status" value="1"/>
</dbReference>
<keyword evidence="21" id="KW-1185">Reference proteome</keyword>
<evidence type="ECO:0000256" key="7">
    <source>
        <dbReference type="ARBA" id="ARBA00022741"/>
    </source>
</evidence>
<dbReference type="GO" id="GO:0005524">
    <property type="term" value="F:ATP binding"/>
    <property type="evidence" value="ECO:0007669"/>
    <property type="project" value="UniProtKB-KW"/>
</dbReference>
<evidence type="ECO:0000256" key="9">
    <source>
        <dbReference type="ARBA" id="ARBA00022840"/>
    </source>
</evidence>
<keyword evidence="9 15" id="KW-0067">ATP-binding</keyword>
<dbReference type="InterPro" id="IPR008271">
    <property type="entry name" value="Ser/Thr_kinase_AS"/>
</dbReference>
<reference evidence="20 21" key="1">
    <citation type="submission" date="2024-01" db="EMBL/GenBank/DDBJ databases">
        <title>Genome assemblies of Stephania.</title>
        <authorList>
            <person name="Yang L."/>
        </authorList>
    </citation>
    <scope>NUCLEOTIDE SEQUENCE [LARGE SCALE GENOMIC DNA]</scope>
    <source>
        <strain evidence="20">JXDWG</strain>
        <tissue evidence="20">Leaf</tissue>
    </source>
</reference>
<feature type="domain" description="Bulb-type lectin" evidence="18">
    <location>
        <begin position="27"/>
        <end position="151"/>
    </location>
</feature>
<keyword evidence="6 16" id="KW-0732">Signal</keyword>
<comment type="similarity">
    <text evidence="15">Belongs to the protein kinase superfamily. Ser/Thr protein kinase family.</text>
</comment>
<dbReference type="FunFam" id="3.30.200.20:FF:000330">
    <property type="entry name" value="G-type lectin S-receptor-like serine/threonine-protein kinase At4g03230"/>
    <property type="match status" value="1"/>
</dbReference>
<organism evidence="20 21">
    <name type="scientific">Stephania cephalantha</name>
    <dbReference type="NCBI Taxonomy" id="152367"/>
    <lineage>
        <taxon>Eukaryota</taxon>
        <taxon>Viridiplantae</taxon>
        <taxon>Streptophyta</taxon>
        <taxon>Embryophyta</taxon>
        <taxon>Tracheophyta</taxon>
        <taxon>Spermatophyta</taxon>
        <taxon>Magnoliopsida</taxon>
        <taxon>Ranunculales</taxon>
        <taxon>Menispermaceae</taxon>
        <taxon>Menispermoideae</taxon>
        <taxon>Cissampelideae</taxon>
        <taxon>Stephania</taxon>
    </lineage>
</organism>
<accession>A0AAP0NUD1</accession>
<dbReference type="InterPro" id="IPR000719">
    <property type="entry name" value="Prot_kinase_dom"/>
</dbReference>
<dbReference type="GO" id="GO:0005886">
    <property type="term" value="C:plasma membrane"/>
    <property type="evidence" value="ECO:0007669"/>
    <property type="project" value="UniProtKB-SubCell"/>
</dbReference>
<dbReference type="EMBL" id="JBBNAG010000007">
    <property type="protein sequence ID" value="KAK9118554.1"/>
    <property type="molecule type" value="Genomic_DNA"/>
</dbReference>
<dbReference type="EC" id="2.7.11.1" evidence="15"/>
<dbReference type="Pfam" id="PF08276">
    <property type="entry name" value="PAN_2"/>
    <property type="match status" value="1"/>
</dbReference>
<dbReference type="GO" id="GO:0048544">
    <property type="term" value="P:recognition of pollen"/>
    <property type="evidence" value="ECO:0007669"/>
    <property type="project" value="InterPro"/>
</dbReference>
<evidence type="ECO:0000256" key="12">
    <source>
        <dbReference type="ARBA" id="ARBA00023157"/>
    </source>
</evidence>
<dbReference type="PROSITE" id="PS50927">
    <property type="entry name" value="BULB_LECTIN"/>
    <property type="match status" value="1"/>
</dbReference>
<keyword evidence="4 15" id="KW-0808">Transferase</keyword>
<dbReference type="SMART" id="SM00220">
    <property type="entry name" value="S_TKc"/>
    <property type="match status" value="1"/>
</dbReference>
<evidence type="ECO:0000256" key="14">
    <source>
        <dbReference type="ARBA" id="ARBA00023180"/>
    </source>
</evidence>
<keyword evidence="12" id="KW-1015">Disulfide bond</keyword>
<dbReference type="InterPro" id="IPR003609">
    <property type="entry name" value="Pan_app"/>
</dbReference>
<dbReference type="Pfam" id="PF01453">
    <property type="entry name" value="B_lectin"/>
    <property type="match status" value="1"/>
</dbReference>
<dbReference type="PIRSF" id="PIRSF000641">
    <property type="entry name" value="SRK"/>
    <property type="match status" value="1"/>
</dbReference>
<evidence type="ECO:0000256" key="2">
    <source>
        <dbReference type="ARBA" id="ARBA00022475"/>
    </source>
</evidence>
<dbReference type="InterPro" id="IPR024171">
    <property type="entry name" value="SRK-like_kinase"/>
</dbReference>
<dbReference type="Pfam" id="PF07714">
    <property type="entry name" value="PK_Tyr_Ser-Thr"/>
    <property type="match status" value="1"/>
</dbReference>
<dbReference type="PROSITE" id="PS50948">
    <property type="entry name" value="PAN"/>
    <property type="match status" value="1"/>
</dbReference>
<evidence type="ECO:0000256" key="3">
    <source>
        <dbReference type="ARBA" id="ARBA00022527"/>
    </source>
</evidence>
<keyword evidence="2" id="KW-1003">Cell membrane</keyword>
<feature type="domain" description="Protein kinase" evidence="17">
    <location>
        <begin position="500"/>
        <end position="777"/>
    </location>
</feature>
<evidence type="ECO:0000256" key="6">
    <source>
        <dbReference type="ARBA" id="ARBA00022729"/>
    </source>
</evidence>
<evidence type="ECO:0000259" key="19">
    <source>
        <dbReference type="PROSITE" id="PS50948"/>
    </source>
</evidence>
<comment type="caution">
    <text evidence="20">The sequence shown here is derived from an EMBL/GenBank/DDBJ whole genome shotgun (WGS) entry which is preliminary data.</text>
</comment>
<sequence length="917" mass="101320">MLSSTKSALFALLLITTSLPTSSAATTDVITQGQVLNYTQTLVSSGGDFELGFFAPGSPNSFYVGIWYKKISIRTVVWVANRDRPTITSAANSSCALTINLDGNLVIVDASGVFVNISSIAPGRRTSAKLLDSSNLELRDSNTGLELDCVEEPSRPIAGEYHDVLDPNGSTEFLLLHRSEKYWTSGPWTGEVFLYVPEIKTNGVYNFSFFTNKTQSYFFYTTLNNSPILSRFVLDVSGKLQTYSWVENVQKWVLFWEQPRQQCDLYNYCSAYSDCDQTQFPYCNCLMGFRPSSDSEWGVRNWTSGCVRNTALGCGNKDGFILMSNVSLPIDPKTLIVQSADECRSACLNSCSCSGYSYSDRCWVWFNSLYNVRKGDVVGGDLYLRLADSDVKVYQDAINDNSSSSDSGNKSKLALAVALPTGLSVLCISTIAGCFIWRRKRKQEGNSDTSQDLLQFDFSTKQTSNKNEPSHINKNSTGGIWDADLPLFNLASVSAATHNFSSANELGQGGFGPVYKGTLLNGQEVAVKRLSRDSGQGLEELKNEMMLIAKLQHRNLVRLLGCCIEGDEKILIYEYMPNKSLDLILFDSKSKNKLSWEKRVIIIEGIAQGLLYLHQYSRLRIIHRDLKASNILLDSEMNPKISDFGMARIFGGNVSEANTNRVVGTYGYMAPEYAMNGLFSIKSDVFSFGVLLLEILSGRKNSSFYTFDNEDLNLIGHAWILWTSERGLDFFDTSLGDLSCLWMPLRYIHVALLCVQEKPNDRPTMSEVIAMLSNEVIYLSSPKQPAFSTLSSVDTSSIISCWLDLEITSIAPLPNDEKVGCLGEGRVTESLMSIEMTSDIVGRSLGLSCTHSNATLINLVGEDVRLEGLPNIGSISSNSLSHVHMFHASPKILAIPKSDIFGIISSSSKILLALRSL</sequence>
<evidence type="ECO:0000256" key="10">
    <source>
        <dbReference type="ARBA" id="ARBA00022989"/>
    </source>
</evidence>
<comment type="catalytic activity">
    <reaction evidence="15">
        <text>L-threonyl-[protein] + ATP = O-phospho-L-threonyl-[protein] + ADP + H(+)</text>
        <dbReference type="Rhea" id="RHEA:46608"/>
        <dbReference type="Rhea" id="RHEA-COMP:11060"/>
        <dbReference type="Rhea" id="RHEA-COMP:11605"/>
        <dbReference type="ChEBI" id="CHEBI:15378"/>
        <dbReference type="ChEBI" id="CHEBI:30013"/>
        <dbReference type="ChEBI" id="CHEBI:30616"/>
        <dbReference type="ChEBI" id="CHEBI:61977"/>
        <dbReference type="ChEBI" id="CHEBI:456216"/>
        <dbReference type="EC" id="2.7.11.1"/>
    </reaction>
</comment>
<dbReference type="Gene3D" id="2.90.10.10">
    <property type="entry name" value="Bulb-type lectin domain"/>
    <property type="match status" value="1"/>
</dbReference>
<proteinExistence type="inferred from homology"/>
<evidence type="ECO:0000256" key="8">
    <source>
        <dbReference type="ARBA" id="ARBA00022777"/>
    </source>
</evidence>
<keyword evidence="13" id="KW-0675">Receptor</keyword>
<dbReference type="AlphaFoldDB" id="A0AAP0NUD1"/>
<keyword evidence="7 15" id="KW-0547">Nucleotide-binding</keyword>
<keyword evidence="14" id="KW-0325">Glycoprotein</keyword>
<dbReference type="Gene3D" id="1.10.510.10">
    <property type="entry name" value="Transferase(Phosphotransferase) domain 1"/>
    <property type="match status" value="1"/>
</dbReference>
<dbReference type="SMART" id="SM00108">
    <property type="entry name" value="B_lectin"/>
    <property type="match status" value="1"/>
</dbReference>
<evidence type="ECO:0000256" key="15">
    <source>
        <dbReference type="PIRNR" id="PIRNR000641"/>
    </source>
</evidence>
<evidence type="ECO:0000256" key="13">
    <source>
        <dbReference type="ARBA" id="ARBA00023170"/>
    </source>
</evidence>
<dbReference type="GO" id="GO:0004674">
    <property type="term" value="F:protein serine/threonine kinase activity"/>
    <property type="evidence" value="ECO:0007669"/>
    <property type="project" value="UniProtKB-KW"/>
</dbReference>
<feature type="domain" description="Apple" evidence="19">
    <location>
        <begin position="314"/>
        <end position="387"/>
    </location>
</feature>
<evidence type="ECO:0000259" key="17">
    <source>
        <dbReference type="PROSITE" id="PS50011"/>
    </source>
</evidence>
<keyword evidence="11" id="KW-0472">Membrane</keyword>
<dbReference type="CDD" id="cd01098">
    <property type="entry name" value="PAN_AP_plant"/>
    <property type="match status" value="1"/>
</dbReference>
<name>A0AAP0NUD1_9MAGN</name>
<dbReference type="PANTHER" id="PTHR27002:SF925">
    <property type="entry name" value="RECEPTOR-LIKE SERINE_THREONINE-PROTEIN KINASE"/>
    <property type="match status" value="1"/>
</dbReference>
<evidence type="ECO:0000256" key="11">
    <source>
        <dbReference type="ARBA" id="ARBA00023136"/>
    </source>
</evidence>
<dbReference type="Gene3D" id="3.30.200.20">
    <property type="entry name" value="Phosphorylase Kinase, domain 1"/>
    <property type="match status" value="1"/>
</dbReference>
<evidence type="ECO:0000259" key="18">
    <source>
        <dbReference type="PROSITE" id="PS50927"/>
    </source>
</evidence>
<comment type="subcellular location">
    <subcellularLocation>
        <location evidence="1">Cell membrane</location>
        <topology evidence="1">Single-pass type I membrane protein</topology>
    </subcellularLocation>
</comment>
<dbReference type="Proteomes" id="UP001419268">
    <property type="component" value="Unassembled WGS sequence"/>
</dbReference>
<dbReference type="PANTHER" id="PTHR27002">
    <property type="entry name" value="RECEPTOR-LIKE SERINE/THREONINE-PROTEIN KINASE SD1-8"/>
    <property type="match status" value="1"/>
</dbReference>
<evidence type="ECO:0000256" key="1">
    <source>
        <dbReference type="ARBA" id="ARBA00004251"/>
    </source>
</evidence>
<protein>
    <recommendedName>
        <fullName evidence="15">Receptor-like serine/threonine-protein kinase</fullName>
        <ecNumber evidence="15">2.7.11.1</ecNumber>
    </recommendedName>
</protein>
<comment type="catalytic activity">
    <reaction evidence="15">
        <text>L-seryl-[protein] + ATP = O-phospho-L-seryl-[protein] + ADP + H(+)</text>
        <dbReference type="Rhea" id="RHEA:17989"/>
        <dbReference type="Rhea" id="RHEA-COMP:9863"/>
        <dbReference type="Rhea" id="RHEA-COMP:11604"/>
        <dbReference type="ChEBI" id="CHEBI:15378"/>
        <dbReference type="ChEBI" id="CHEBI:29999"/>
        <dbReference type="ChEBI" id="CHEBI:30616"/>
        <dbReference type="ChEBI" id="CHEBI:83421"/>
        <dbReference type="ChEBI" id="CHEBI:456216"/>
        <dbReference type="EC" id="2.7.11.1"/>
    </reaction>
</comment>
<keyword evidence="8 15" id="KW-0418">Kinase</keyword>
<dbReference type="CDD" id="cd14066">
    <property type="entry name" value="STKc_IRAK"/>
    <property type="match status" value="1"/>
</dbReference>
<feature type="chain" id="PRO_5042832654" description="Receptor-like serine/threonine-protein kinase" evidence="16">
    <location>
        <begin position="25"/>
        <end position="917"/>
    </location>
</feature>
<evidence type="ECO:0000313" key="20">
    <source>
        <dbReference type="EMBL" id="KAK9118554.1"/>
    </source>
</evidence>
<dbReference type="SMART" id="SM00473">
    <property type="entry name" value="PAN_AP"/>
    <property type="match status" value="1"/>
</dbReference>
<dbReference type="Pfam" id="PF00954">
    <property type="entry name" value="S_locus_glycop"/>
    <property type="match status" value="1"/>
</dbReference>
<evidence type="ECO:0000256" key="5">
    <source>
        <dbReference type="ARBA" id="ARBA00022692"/>
    </source>
</evidence>
<keyword evidence="3 15" id="KW-0723">Serine/threonine-protein kinase</keyword>
<feature type="signal peptide" evidence="16">
    <location>
        <begin position="1"/>
        <end position="24"/>
    </location>
</feature>
<dbReference type="PROSITE" id="PS00108">
    <property type="entry name" value="PROTEIN_KINASE_ST"/>
    <property type="match status" value="1"/>
</dbReference>
<evidence type="ECO:0000313" key="21">
    <source>
        <dbReference type="Proteomes" id="UP001419268"/>
    </source>
</evidence>
<dbReference type="InterPro" id="IPR036426">
    <property type="entry name" value="Bulb-type_lectin_dom_sf"/>
</dbReference>
<dbReference type="InterPro" id="IPR011009">
    <property type="entry name" value="Kinase-like_dom_sf"/>
</dbReference>
<dbReference type="SUPFAM" id="SSF51110">
    <property type="entry name" value="alpha-D-mannose-specific plant lectins"/>
    <property type="match status" value="1"/>
</dbReference>
<dbReference type="InterPro" id="IPR001245">
    <property type="entry name" value="Ser-Thr/Tyr_kinase_cat_dom"/>
</dbReference>
<dbReference type="SUPFAM" id="SSF56112">
    <property type="entry name" value="Protein kinase-like (PK-like)"/>
    <property type="match status" value="1"/>
</dbReference>
<gene>
    <name evidence="20" type="ORF">Scep_016647</name>
</gene>
<keyword evidence="5" id="KW-0812">Transmembrane</keyword>
<dbReference type="FunFam" id="1.10.510.10:FF:000060">
    <property type="entry name" value="G-type lectin S-receptor-like serine/threonine-protein kinase"/>
    <property type="match status" value="1"/>
</dbReference>
<evidence type="ECO:0000256" key="4">
    <source>
        <dbReference type="ARBA" id="ARBA00022679"/>
    </source>
</evidence>